<dbReference type="InterPro" id="IPR003789">
    <property type="entry name" value="Asn/Gln_tRNA_amidoTrase-B-like"/>
</dbReference>
<sequence length="147" mass="16595">MTLLTTINEDVKTAMKARDKEKLSVLRMLKSALQNEQIKKGTELNEEEELSVLSREMKQRRDSLTEFKNADRQDLVEKLENEIVIVESYLPKQLTEEELQSIVQEVIASVNATSTSDFGKVMGAIMPKVKGKADGNAVNRIVKEQLS</sequence>
<keyword evidence="2" id="KW-1185">Reference proteome</keyword>
<accession>A0A1I5WIU8</accession>
<proteinExistence type="predicted"/>
<dbReference type="PANTHER" id="PTHR28055:SF1">
    <property type="entry name" value="ALTERED INHERITANCE OF MITOCHONDRIA PROTEIN 41, MITOCHONDRIAL"/>
    <property type="match status" value="1"/>
</dbReference>
<dbReference type="AlphaFoldDB" id="A0A1I5WIU8"/>
<reference evidence="1 2" key="1">
    <citation type="submission" date="2016-10" db="EMBL/GenBank/DDBJ databases">
        <authorList>
            <person name="de Groot N.N."/>
        </authorList>
    </citation>
    <scope>NUCLEOTIDE SEQUENCE [LARGE SCALE GENOMIC DNA]</scope>
    <source>
        <strain evidence="1 2">DSM 20581</strain>
    </source>
</reference>
<dbReference type="Pfam" id="PF09424">
    <property type="entry name" value="YqeY"/>
    <property type="match status" value="1"/>
</dbReference>
<dbReference type="Gene3D" id="1.10.1510.10">
    <property type="entry name" value="Uncharacterised protein YqeY/AIM41 PF09424, N-terminal domain"/>
    <property type="match status" value="1"/>
</dbReference>
<dbReference type="InterPro" id="IPR023168">
    <property type="entry name" value="GatB_Yqey_C_2"/>
</dbReference>
<gene>
    <name evidence="1" type="ORF">SAMN04488506_0910</name>
</gene>
<dbReference type="RefSeq" id="WP_092479969.1">
    <property type="nucleotide sequence ID" value="NZ_FOXW01000003.1"/>
</dbReference>
<dbReference type="InterPro" id="IPR042184">
    <property type="entry name" value="YqeY/Aim41_N"/>
</dbReference>
<dbReference type="PANTHER" id="PTHR28055">
    <property type="entry name" value="ALTERED INHERITANCE OF MITOCHONDRIA PROTEIN 41, MITOCHONDRIAL"/>
    <property type="match status" value="1"/>
</dbReference>
<dbReference type="EMBL" id="FOXW01000003">
    <property type="protein sequence ID" value="SFQ19694.1"/>
    <property type="molecule type" value="Genomic_DNA"/>
</dbReference>
<name>A0A1I5WIU8_9LACT</name>
<dbReference type="InterPro" id="IPR019004">
    <property type="entry name" value="YqeY/Aim41"/>
</dbReference>
<organism evidence="1 2">
    <name type="scientific">Desemzia incerta</name>
    <dbReference type="NCBI Taxonomy" id="82801"/>
    <lineage>
        <taxon>Bacteria</taxon>
        <taxon>Bacillati</taxon>
        <taxon>Bacillota</taxon>
        <taxon>Bacilli</taxon>
        <taxon>Lactobacillales</taxon>
        <taxon>Carnobacteriaceae</taxon>
        <taxon>Desemzia</taxon>
    </lineage>
</organism>
<dbReference type="Proteomes" id="UP000199136">
    <property type="component" value="Unassembled WGS sequence"/>
</dbReference>
<evidence type="ECO:0000313" key="2">
    <source>
        <dbReference type="Proteomes" id="UP000199136"/>
    </source>
</evidence>
<dbReference type="OrthoDB" id="9794041at2"/>
<evidence type="ECO:0000313" key="1">
    <source>
        <dbReference type="EMBL" id="SFQ19694.1"/>
    </source>
</evidence>
<dbReference type="Gene3D" id="1.10.10.410">
    <property type="match status" value="1"/>
</dbReference>
<dbReference type="SUPFAM" id="SSF89095">
    <property type="entry name" value="GatB/YqeY motif"/>
    <property type="match status" value="1"/>
</dbReference>
<evidence type="ECO:0008006" key="3">
    <source>
        <dbReference type="Google" id="ProtNLM"/>
    </source>
</evidence>
<dbReference type="STRING" id="82801.SAMN04488506_0910"/>
<dbReference type="GO" id="GO:0016884">
    <property type="term" value="F:carbon-nitrogen ligase activity, with glutamine as amido-N-donor"/>
    <property type="evidence" value="ECO:0007669"/>
    <property type="project" value="InterPro"/>
</dbReference>
<protein>
    <recommendedName>
        <fullName evidence="3">GatB/YqeY domain-containing protein</fullName>
    </recommendedName>
</protein>